<proteinExistence type="predicted"/>
<organism evidence="1 2">
    <name type="scientific">Defluviimonas salinarum</name>
    <dbReference type="NCBI Taxonomy" id="2992147"/>
    <lineage>
        <taxon>Bacteria</taxon>
        <taxon>Pseudomonadati</taxon>
        <taxon>Pseudomonadota</taxon>
        <taxon>Alphaproteobacteria</taxon>
        <taxon>Rhodobacterales</taxon>
        <taxon>Paracoccaceae</taxon>
        <taxon>Albidovulum</taxon>
    </lineage>
</organism>
<keyword evidence="2" id="KW-1185">Reference proteome</keyword>
<evidence type="ECO:0000313" key="1">
    <source>
        <dbReference type="EMBL" id="MCW3782601.1"/>
    </source>
</evidence>
<sequence length="175" mass="18706">MERISREAAAVPDAWFGAFRIGPDASEFSRLLHLLRVDSGDIYSGQLPRTLHLCESVESGGVQILSKLAAPVRFADILGLFATILTHSRLCRTGVARMSEPGFWLREEGSPPRPALPLVHLSGATGMTEAEIQILIAPLVGDGALRAVCGDDGAAAVVAVDGFINDGPVRRFLKF</sequence>
<protein>
    <recommendedName>
        <fullName evidence="3">PAS domain-containing protein</fullName>
    </recommendedName>
</protein>
<reference evidence="1 2" key="1">
    <citation type="submission" date="2022-10" db="EMBL/GenBank/DDBJ databases">
        <title>Defluviimonas sp. CAU 1641 isolated from mud.</title>
        <authorList>
            <person name="Kim W."/>
        </authorList>
    </citation>
    <scope>NUCLEOTIDE SEQUENCE [LARGE SCALE GENOMIC DNA]</scope>
    <source>
        <strain evidence="1 2">CAU 1641</strain>
    </source>
</reference>
<dbReference type="RefSeq" id="WP_264772335.1">
    <property type="nucleotide sequence ID" value="NZ_JAPDOG010000011.1"/>
</dbReference>
<evidence type="ECO:0000313" key="2">
    <source>
        <dbReference type="Proteomes" id="UP001207582"/>
    </source>
</evidence>
<dbReference type="Proteomes" id="UP001207582">
    <property type="component" value="Unassembled WGS sequence"/>
</dbReference>
<evidence type="ECO:0008006" key="3">
    <source>
        <dbReference type="Google" id="ProtNLM"/>
    </source>
</evidence>
<accession>A0ABT3J4H9</accession>
<dbReference type="EMBL" id="JAPDOG010000011">
    <property type="protein sequence ID" value="MCW3782601.1"/>
    <property type="molecule type" value="Genomic_DNA"/>
</dbReference>
<gene>
    <name evidence="1" type="ORF">OM960_13495</name>
</gene>
<name>A0ABT3J4H9_9RHOB</name>
<comment type="caution">
    <text evidence="1">The sequence shown here is derived from an EMBL/GenBank/DDBJ whole genome shotgun (WGS) entry which is preliminary data.</text>
</comment>